<evidence type="ECO:0000313" key="2">
    <source>
        <dbReference type="Proteomes" id="UP001604336"/>
    </source>
</evidence>
<dbReference type="AlphaFoldDB" id="A0ABD1V4E6"/>
<dbReference type="PANTHER" id="PTHR33437:SF2">
    <property type="entry name" value="OS06G0361200 PROTEIN"/>
    <property type="match status" value="1"/>
</dbReference>
<organism evidence="1 2">
    <name type="scientific">Abeliophyllum distichum</name>
    <dbReference type="NCBI Taxonomy" id="126358"/>
    <lineage>
        <taxon>Eukaryota</taxon>
        <taxon>Viridiplantae</taxon>
        <taxon>Streptophyta</taxon>
        <taxon>Embryophyta</taxon>
        <taxon>Tracheophyta</taxon>
        <taxon>Spermatophyta</taxon>
        <taxon>Magnoliopsida</taxon>
        <taxon>eudicotyledons</taxon>
        <taxon>Gunneridae</taxon>
        <taxon>Pentapetalae</taxon>
        <taxon>asterids</taxon>
        <taxon>lamiids</taxon>
        <taxon>Lamiales</taxon>
        <taxon>Oleaceae</taxon>
        <taxon>Forsythieae</taxon>
        <taxon>Abeliophyllum</taxon>
    </lineage>
</organism>
<gene>
    <name evidence="1" type="ORF">Adt_05547</name>
</gene>
<keyword evidence="2" id="KW-1185">Reference proteome</keyword>
<dbReference type="PANTHER" id="PTHR33437">
    <property type="entry name" value="OS06G0361200 PROTEIN"/>
    <property type="match status" value="1"/>
</dbReference>
<evidence type="ECO:0008006" key="3">
    <source>
        <dbReference type="Google" id="ProtNLM"/>
    </source>
</evidence>
<proteinExistence type="predicted"/>
<protein>
    <recommendedName>
        <fullName evidence="3">Helitron helicase-like domain-containing protein</fullName>
    </recommendedName>
</protein>
<evidence type="ECO:0000313" key="1">
    <source>
        <dbReference type="EMBL" id="KAL2532196.1"/>
    </source>
</evidence>
<reference evidence="2" key="1">
    <citation type="submission" date="2024-07" db="EMBL/GenBank/DDBJ databases">
        <title>Two chromosome-level genome assemblies of Korean endemic species Abeliophyllum distichum and Forsythia ovata (Oleaceae).</title>
        <authorList>
            <person name="Jang H."/>
        </authorList>
    </citation>
    <scope>NUCLEOTIDE SEQUENCE [LARGE SCALE GENOMIC DNA]</scope>
</reference>
<accession>A0ABD1V4E6</accession>
<name>A0ABD1V4E6_9LAMI</name>
<dbReference type="EMBL" id="JBFOLK010000002">
    <property type="protein sequence ID" value="KAL2532196.1"/>
    <property type="molecule type" value="Genomic_DNA"/>
</dbReference>
<dbReference type="Proteomes" id="UP001604336">
    <property type="component" value="Unassembled WGS sequence"/>
</dbReference>
<comment type="caution">
    <text evidence="1">The sequence shown here is derived from an EMBL/GenBank/DDBJ whole genome shotgun (WGS) entry which is preliminary data.</text>
</comment>
<sequence length="103" mass="11901">MHDRMVVQNMLHDITQLFVGSLSIQQLKHMIADIIHAHYGGSPPSSLVYAIPYNCQIEEMMMLPGYQPTKFQCFDRKENPKQRVAHFIETCNNVGTYNDTIMK</sequence>